<sequence length="106" mass="11540">MSRNKVTIVLISVALAVFMAFPLNTFAGSAGNRGEVAFYYEDSGPSQKPESEESVTQSGKIPTKHLSLPQTGEKKTSSYLVGAGIILLVGIWFWKQRRSKEGSSED</sequence>
<feature type="domain" description="Gram-positive cocci surface proteins LPxTG" evidence="8">
    <location>
        <begin position="67"/>
        <end position="100"/>
    </location>
</feature>
<evidence type="ECO:0000259" key="8">
    <source>
        <dbReference type="Pfam" id="PF00746"/>
    </source>
</evidence>
<organism evidence="9 10">
    <name type="scientific">Vagococcus allomyrinae</name>
    <dbReference type="NCBI Taxonomy" id="2794353"/>
    <lineage>
        <taxon>Bacteria</taxon>
        <taxon>Bacillati</taxon>
        <taxon>Bacillota</taxon>
        <taxon>Bacilli</taxon>
        <taxon>Lactobacillales</taxon>
        <taxon>Enterococcaceae</taxon>
        <taxon>Vagococcus</taxon>
    </lineage>
</organism>
<name>A0A940STX9_9ENTE</name>
<dbReference type="InterPro" id="IPR019931">
    <property type="entry name" value="LPXTG_anchor"/>
</dbReference>
<evidence type="ECO:0000256" key="6">
    <source>
        <dbReference type="SAM" id="Phobius"/>
    </source>
</evidence>
<evidence type="ECO:0000313" key="9">
    <source>
        <dbReference type="EMBL" id="MBP1040169.1"/>
    </source>
</evidence>
<protein>
    <submittedName>
        <fullName evidence="9">LPXTG cell wall anchor domain-containing protein</fullName>
    </submittedName>
</protein>
<evidence type="ECO:0000256" key="2">
    <source>
        <dbReference type="ARBA" id="ARBA00022525"/>
    </source>
</evidence>
<keyword evidence="3 7" id="KW-0732">Signal</keyword>
<keyword evidence="2" id="KW-0964">Secreted</keyword>
<comment type="caution">
    <text evidence="9">The sequence shown here is derived from an EMBL/GenBank/DDBJ whole genome shotgun (WGS) entry which is preliminary data.</text>
</comment>
<feature type="transmembrane region" description="Helical" evidence="6">
    <location>
        <begin position="76"/>
        <end position="94"/>
    </location>
</feature>
<feature type="region of interest" description="Disordered" evidence="5">
    <location>
        <begin position="40"/>
        <end position="74"/>
    </location>
</feature>
<dbReference type="Proteomes" id="UP000674938">
    <property type="component" value="Unassembled WGS sequence"/>
</dbReference>
<dbReference type="AlphaFoldDB" id="A0A940STX9"/>
<keyword evidence="10" id="KW-1185">Reference proteome</keyword>
<keyword evidence="6" id="KW-0472">Membrane</keyword>
<evidence type="ECO:0000256" key="4">
    <source>
        <dbReference type="ARBA" id="ARBA00023088"/>
    </source>
</evidence>
<evidence type="ECO:0000256" key="7">
    <source>
        <dbReference type="SAM" id="SignalP"/>
    </source>
</evidence>
<reference evidence="9" key="1">
    <citation type="submission" date="2020-12" db="EMBL/GenBank/DDBJ databases">
        <title>Vagococcus allomyrinae sp. nov. and Enterococcus lavae sp. nov., isolated from the larvae of Allomyrina dichotoma.</title>
        <authorList>
            <person name="Lee S.D."/>
        </authorList>
    </citation>
    <scope>NUCLEOTIDE SEQUENCE</scope>
    <source>
        <strain evidence="9">BWB3-3</strain>
    </source>
</reference>
<evidence type="ECO:0000256" key="3">
    <source>
        <dbReference type="ARBA" id="ARBA00022729"/>
    </source>
</evidence>
<feature type="signal peptide" evidence="7">
    <location>
        <begin position="1"/>
        <end position="27"/>
    </location>
</feature>
<accession>A0A940STX9</accession>
<keyword evidence="4" id="KW-0572">Peptidoglycan-anchor</keyword>
<feature type="compositionally biased region" description="Polar residues" evidence="5">
    <location>
        <begin position="44"/>
        <end position="60"/>
    </location>
</feature>
<dbReference type="Pfam" id="PF00746">
    <property type="entry name" value="Gram_pos_anchor"/>
    <property type="match status" value="1"/>
</dbReference>
<gene>
    <name evidence="9" type="ORF">I6N95_04000</name>
</gene>
<keyword evidence="6" id="KW-1133">Transmembrane helix</keyword>
<dbReference type="RefSeq" id="WP_209525062.1">
    <property type="nucleotide sequence ID" value="NZ_JAEEGA010000002.1"/>
</dbReference>
<feature type="chain" id="PRO_5036677148" evidence="7">
    <location>
        <begin position="28"/>
        <end position="106"/>
    </location>
</feature>
<dbReference type="NCBIfam" id="TIGR01167">
    <property type="entry name" value="LPXTG_anchor"/>
    <property type="match status" value="1"/>
</dbReference>
<evidence type="ECO:0000256" key="5">
    <source>
        <dbReference type="SAM" id="MobiDB-lite"/>
    </source>
</evidence>
<keyword evidence="1" id="KW-0134">Cell wall</keyword>
<keyword evidence="6" id="KW-0812">Transmembrane</keyword>
<dbReference type="EMBL" id="JAEEGA010000002">
    <property type="protein sequence ID" value="MBP1040169.1"/>
    <property type="molecule type" value="Genomic_DNA"/>
</dbReference>
<evidence type="ECO:0000256" key="1">
    <source>
        <dbReference type="ARBA" id="ARBA00022512"/>
    </source>
</evidence>
<proteinExistence type="predicted"/>
<evidence type="ECO:0000313" key="10">
    <source>
        <dbReference type="Proteomes" id="UP000674938"/>
    </source>
</evidence>